<name>A0A0R3WZL6_HYDTA</name>
<accession>A0A0R3WZL6</accession>
<reference evidence="1 2" key="2">
    <citation type="submission" date="2018-11" db="EMBL/GenBank/DDBJ databases">
        <authorList>
            <consortium name="Pathogen Informatics"/>
        </authorList>
    </citation>
    <scope>NUCLEOTIDE SEQUENCE [LARGE SCALE GENOMIC DNA]</scope>
</reference>
<dbReference type="AlphaFoldDB" id="A0A0R3WZL6"/>
<proteinExistence type="predicted"/>
<protein>
    <submittedName>
        <fullName evidence="3">Tautomerase family protein</fullName>
    </submittedName>
</protein>
<dbReference type="Proteomes" id="UP000274429">
    <property type="component" value="Unassembled WGS sequence"/>
</dbReference>
<organism evidence="3">
    <name type="scientific">Hydatigena taeniaeformis</name>
    <name type="common">Feline tapeworm</name>
    <name type="synonym">Taenia taeniaeformis</name>
    <dbReference type="NCBI Taxonomy" id="6205"/>
    <lineage>
        <taxon>Eukaryota</taxon>
        <taxon>Metazoa</taxon>
        <taxon>Spiralia</taxon>
        <taxon>Lophotrochozoa</taxon>
        <taxon>Platyhelminthes</taxon>
        <taxon>Cestoda</taxon>
        <taxon>Eucestoda</taxon>
        <taxon>Cyclophyllidea</taxon>
        <taxon>Taeniidae</taxon>
        <taxon>Hydatigera</taxon>
    </lineage>
</organism>
<reference evidence="3" key="1">
    <citation type="submission" date="2017-02" db="UniProtKB">
        <authorList>
            <consortium name="WormBaseParasite"/>
        </authorList>
    </citation>
    <scope>IDENTIFICATION</scope>
</reference>
<evidence type="ECO:0000313" key="2">
    <source>
        <dbReference type="Proteomes" id="UP000274429"/>
    </source>
</evidence>
<dbReference type="WBParaSite" id="TTAC_0000624801-mRNA-1">
    <property type="protein sequence ID" value="TTAC_0000624801-mRNA-1"/>
    <property type="gene ID" value="TTAC_0000624801"/>
</dbReference>
<gene>
    <name evidence="1" type="ORF">TTAC_LOCUS6233</name>
</gene>
<sequence length="129" mass="15138">MERRKNSLETNERLDIIYLSTLRSEFHFHGLTAISFSKGVEEGPPLTCNKNKGLNSAIVFQSFRVRLAAPHEVLAHQIAQLIRYEGIEPDLSLFTVQMCNFERHYWSKRTFNTDGTIDQWQQYIFSKRE</sequence>
<dbReference type="EMBL" id="UYWX01020296">
    <property type="protein sequence ID" value="VDM30410.1"/>
    <property type="molecule type" value="Genomic_DNA"/>
</dbReference>
<evidence type="ECO:0000313" key="1">
    <source>
        <dbReference type="EMBL" id="VDM30410.1"/>
    </source>
</evidence>
<evidence type="ECO:0000313" key="3">
    <source>
        <dbReference type="WBParaSite" id="TTAC_0000624801-mRNA-1"/>
    </source>
</evidence>
<keyword evidence="2" id="KW-1185">Reference proteome</keyword>